<dbReference type="AlphaFoldDB" id="A0A1T5M055"/>
<dbReference type="RefSeq" id="WP_079493494.1">
    <property type="nucleotide sequence ID" value="NZ_FUZT01000009.1"/>
</dbReference>
<accession>A0A1T5M055</accession>
<evidence type="ECO:0000313" key="2">
    <source>
        <dbReference type="Proteomes" id="UP000190285"/>
    </source>
</evidence>
<keyword evidence="2" id="KW-1185">Reference proteome</keyword>
<dbReference type="EMBL" id="FUZT01000009">
    <property type="protein sequence ID" value="SKC81620.1"/>
    <property type="molecule type" value="Genomic_DNA"/>
</dbReference>
<dbReference type="STRING" id="36842.SAMN02194393_03638"/>
<evidence type="ECO:0000313" key="1">
    <source>
        <dbReference type="EMBL" id="SKC81620.1"/>
    </source>
</evidence>
<protein>
    <submittedName>
        <fullName evidence="1">Thiamine biosynthesis protein ThiS</fullName>
    </submittedName>
</protein>
<dbReference type="InterPro" id="IPR023795">
    <property type="entry name" value="Serpin_CS"/>
</dbReference>
<gene>
    <name evidence="1" type="ORF">SAMN02194393_03638</name>
</gene>
<dbReference type="InterPro" id="IPR003749">
    <property type="entry name" value="ThiS/MoaD-like"/>
</dbReference>
<dbReference type="CDD" id="cd17040">
    <property type="entry name" value="Ubl_MoaD_like"/>
    <property type="match status" value="1"/>
</dbReference>
<dbReference type="Pfam" id="PF02597">
    <property type="entry name" value="ThiS"/>
    <property type="match status" value="1"/>
</dbReference>
<dbReference type="InterPro" id="IPR012675">
    <property type="entry name" value="Beta-grasp_dom_sf"/>
</dbReference>
<dbReference type="InterPro" id="IPR016155">
    <property type="entry name" value="Mopterin_synth/thiamin_S_b"/>
</dbReference>
<organism evidence="1 2">
    <name type="scientific">Maledivibacter halophilus</name>
    <dbReference type="NCBI Taxonomy" id="36842"/>
    <lineage>
        <taxon>Bacteria</taxon>
        <taxon>Bacillati</taxon>
        <taxon>Bacillota</taxon>
        <taxon>Clostridia</taxon>
        <taxon>Peptostreptococcales</taxon>
        <taxon>Caminicellaceae</taxon>
        <taxon>Maledivibacter</taxon>
    </lineage>
</organism>
<dbReference type="Gene3D" id="3.10.20.30">
    <property type="match status" value="1"/>
</dbReference>
<dbReference type="Proteomes" id="UP000190285">
    <property type="component" value="Unassembled WGS sequence"/>
</dbReference>
<name>A0A1T5M055_9FIRM</name>
<proteinExistence type="predicted"/>
<dbReference type="OrthoDB" id="197113at2"/>
<dbReference type="PROSITE" id="PS00284">
    <property type="entry name" value="SERPIN"/>
    <property type="match status" value="1"/>
</dbReference>
<dbReference type="SUPFAM" id="SSF54285">
    <property type="entry name" value="MoaD/ThiS"/>
    <property type="match status" value="1"/>
</dbReference>
<sequence>MLKVNGDDIWIEKSMTISEIISKLREESYNDILLNQPFIILVNKKYIPEDKYNKYKLDFGDEVTIIPYIAGG</sequence>
<reference evidence="1 2" key="1">
    <citation type="submission" date="2017-02" db="EMBL/GenBank/DDBJ databases">
        <authorList>
            <person name="Peterson S.W."/>
        </authorList>
    </citation>
    <scope>NUCLEOTIDE SEQUENCE [LARGE SCALE GENOMIC DNA]</scope>
    <source>
        <strain evidence="1 2">M1</strain>
    </source>
</reference>